<feature type="non-terminal residue" evidence="2">
    <location>
        <position position="1"/>
    </location>
</feature>
<evidence type="ECO:0000313" key="3">
    <source>
        <dbReference type="Proteomes" id="UP001432027"/>
    </source>
</evidence>
<proteinExistence type="predicted"/>
<dbReference type="Proteomes" id="UP001432027">
    <property type="component" value="Unassembled WGS sequence"/>
</dbReference>
<dbReference type="EMBL" id="BTSX01000006">
    <property type="protein sequence ID" value="GMT06515.1"/>
    <property type="molecule type" value="Genomic_DNA"/>
</dbReference>
<comment type="caution">
    <text evidence="2">The sequence shown here is derived from an EMBL/GenBank/DDBJ whole genome shotgun (WGS) entry which is preliminary data.</text>
</comment>
<dbReference type="AlphaFoldDB" id="A0AAV5UHK1"/>
<organism evidence="2 3">
    <name type="scientific">Pristionchus entomophagus</name>
    <dbReference type="NCBI Taxonomy" id="358040"/>
    <lineage>
        <taxon>Eukaryota</taxon>
        <taxon>Metazoa</taxon>
        <taxon>Ecdysozoa</taxon>
        <taxon>Nematoda</taxon>
        <taxon>Chromadorea</taxon>
        <taxon>Rhabditida</taxon>
        <taxon>Rhabditina</taxon>
        <taxon>Diplogasteromorpha</taxon>
        <taxon>Diplogasteroidea</taxon>
        <taxon>Neodiplogasteridae</taxon>
        <taxon>Pristionchus</taxon>
    </lineage>
</organism>
<feature type="non-terminal residue" evidence="2">
    <location>
        <position position="183"/>
    </location>
</feature>
<gene>
    <name evidence="2" type="ORF">PENTCL1PPCAC_28689</name>
</gene>
<protein>
    <recommendedName>
        <fullName evidence="1">Apple domain-containing protein</fullName>
    </recommendedName>
</protein>
<dbReference type="PROSITE" id="PS50948">
    <property type="entry name" value="PAN"/>
    <property type="match status" value="1"/>
</dbReference>
<accession>A0AAV5UHK1</accession>
<evidence type="ECO:0000259" key="1">
    <source>
        <dbReference type="PROSITE" id="PS50948"/>
    </source>
</evidence>
<evidence type="ECO:0000313" key="2">
    <source>
        <dbReference type="EMBL" id="GMT06515.1"/>
    </source>
</evidence>
<keyword evidence="3" id="KW-1185">Reference proteome</keyword>
<name>A0AAV5UHK1_9BILA</name>
<sequence>ITDAATCYMSATPSVPYNVLEIVTVESQRGCEVQCDAKTPCAGFSFNDAGASSSCVLLSTTIPNGKCAVSTTILLKTTMGCLLRTNITSELGVDPCIDAMVPLVRVGNSGPICPIDNTKNYVIRAVDADGSRITLDNDIYNWMEKSENMWVYRFGKNATMGASIPIVAATCAVAAGSKCPCAP</sequence>
<reference evidence="2" key="1">
    <citation type="submission" date="2023-10" db="EMBL/GenBank/DDBJ databases">
        <title>Genome assembly of Pristionchus species.</title>
        <authorList>
            <person name="Yoshida K."/>
            <person name="Sommer R.J."/>
        </authorList>
    </citation>
    <scope>NUCLEOTIDE SEQUENCE</scope>
    <source>
        <strain evidence="2">RS0144</strain>
    </source>
</reference>
<feature type="domain" description="Apple" evidence="1">
    <location>
        <begin position="7"/>
        <end position="81"/>
    </location>
</feature>
<dbReference type="InterPro" id="IPR003609">
    <property type="entry name" value="Pan_app"/>
</dbReference>